<dbReference type="GO" id="GO:0046677">
    <property type="term" value="P:response to antibiotic"/>
    <property type="evidence" value="ECO:0007669"/>
    <property type="project" value="UniProtKB-UniRule"/>
</dbReference>
<dbReference type="EMBL" id="CP013387">
    <property type="protein sequence ID" value="AOJ05428.1"/>
    <property type="molecule type" value="Genomic_DNA"/>
</dbReference>
<feature type="domain" description="Beta-lactamase-related" evidence="8">
    <location>
        <begin position="38"/>
        <end position="379"/>
    </location>
</feature>
<feature type="signal peptide" evidence="7">
    <location>
        <begin position="1"/>
        <end position="25"/>
    </location>
</feature>
<sequence>MLESTQFVIKMWLALSCCIASVAHAARGVEPADVERIVDAVARPLQDKYGIPGLAIAVTVDGRHYFYNYGVASKATRQPVTDRTLFEIGSLSKTFTATLAAYAQQGGELSFADSVSRYLPALQGSSFDRISLLNMGTQTSGLPLFVPDRITNTAELLDYLKNWRPAHTPGTHRVYSNLGIGTLGVIAAASMNERFETLIEKNLFPELRMTHSYIDVPAEQSGNYAQGYTKQDAPIRLKAGMLASEAYGVRSCTSDLIKFIDANMGLVPLSDKWARALDATHVGYYDAGGMIQSLIWEQYPYPVSLGELLAGNDLIGKDVVAKPFNPPLPPKQDAWINKTGSTNGFSTYAAFVPSRKVGVVILANKSYPLSERVTAGYKIVDSIVRAER</sequence>
<evidence type="ECO:0000256" key="4">
    <source>
        <dbReference type="ARBA" id="ARBA00022801"/>
    </source>
</evidence>
<dbReference type="PANTHER" id="PTHR46825">
    <property type="entry name" value="D-ALANYL-D-ALANINE-CARBOXYPEPTIDASE/ENDOPEPTIDASE AMPH"/>
    <property type="match status" value="1"/>
</dbReference>
<dbReference type="SUPFAM" id="SSF56601">
    <property type="entry name" value="beta-lactamase/transpeptidase-like"/>
    <property type="match status" value="1"/>
</dbReference>
<keyword evidence="10" id="KW-1185">Reference proteome</keyword>
<reference evidence="9 10" key="1">
    <citation type="submission" date="2015-12" db="EMBL/GenBank/DDBJ databases">
        <title>Diversity of Burkholderia near neighbor genomes.</title>
        <authorList>
            <person name="Sahl J."/>
            <person name="Wagner D."/>
            <person name="Keim P."/>
        </authorList>
    </citation>
    <scope>NUCLEOTIDE SEQUENCE [LARGE SCALE GENOMIC DNA]</scope>
    <source>
        <strain evidence="9 10">BDU6</strain>
    </source>
</reference>
<protein>
    <recommendedName>
        <fullName evidence="3 6">Beta-lactamase</fullName>
        <ecNumber evidence="3 6">3.5.2.6</ecNumber>
    </recommendedName>
</protein>
<dbReference type="GO" id="GO:0030288">
    <property type="term" value="C:outer membrane-bounded periplasmic space"/>
    <property type="evidence" value="ECO:0007669"/>
    <property type="project" value="InterPro"/>
</dbReference>
<evidence type="ECO:0000256" key="2">
    <source>
        <dbReference type="ARBA" id="ARBA00007840"/>
    </source>
</evidence>
<dbReference type="AlphaFoldDB" id="A0A1B4FP38"/>
<organism evidence="9 10">
    <name type="scientific">Burkholderia mayonis</name>
    <dbReference type="NCBI Taxonomy" id="1385591"/>
    <lineage>
        <taxon>Bacteria</taxon>
        <taxon>Pseudomonadati</taxon>
        <taxon>Pseudomonadota</taxon>
        <taxon>Betaproteobacteria</taxon>
        <taxon>Burkholderiales</taxon>
        <taxon>Burkholderiaceae</taxon>
        <taxon>Burkholderia</taxon>
        <taxon>pseudomallei group</taxon>
    </lineage>
</organism>
<dbReference type="Proteomes" id="UP000062519">
    <property type="component" value="Chromosome 2"/>
</dbReference>
<keyword evidence="4 6" id="KW-0378">Hydrolase</keyword>
<accession>A0A1B4FP38</accession>
<proteinExistence type="inferred from homology"/>
<evidence type="ECO:0000256" key="3">
    <source>
        <dbReference type="ARBA" id="ARBA00012865"/>
    </source>
</evidence>
<comment type="similarity">
    <text evidence="2 6">Belongs to the class-C beta-lactamase family.</text>
</comment>
<feature type="chain" id="PRO_5015326059" description="Beta-lactamase" evidence="7">
    <location>
        <begin position="26"/>
        <end position="388"/>
    </location>
</feature>
<dbReference type="InterPro" id="IPR058136">
    <property type="entry name" value="AmpC"/>
</dbReference>
<dbReference type="EC" id="3.5.2.6" evidence="3 6"/>
<evidence type="ECO:0000256" key="7">
    <source>
        <dbReference type="SAM" id="SignalP"/>
    </source>
</evidence>
<comment type="catalytic activity">
    <reaction evidence="1 6">
        <text>a beta-lactam + H2O = a substituted beta-amino acid</text>
        <dbReference type="Rhea" id="RHEA:20401"/>
        <dbReference type="ChEBI" id="CHEBI:15377"/>
        <dbReference type="ChEBI" id="CHEBI:35627"/>
        <dbReference type="ChEBI" id="CHEBI:140347"/>
        <dbReference type="EC" id="3.5.2.6"/>
    </reaction>
</comment>
<dbReference type="RefSeq" id="WP_059470634.1">
    <property type="nucleotide sequence ID" value="NZ_CP013387.1"/>
</dbReference>
<dbReference type="Gene3D" id="3.40.710.10">
    <property type="entry name" value="DD-peptidase/beta-lactamase superfamily"/>
    <property type="match status" value="1"/>
</dbReference>
<gene>
    <name evidence="9" type="primary">ampC</name>
    <name evidence="9" type="ORF">WS70_27470</name>
</gene>
<dbReference type="KEGG" id="buu:WS70_27470"/>
<keyword evidence="7" id="KW-0732">Signal</keyword>
<dbReference type="InterPro" id="IPR012338">
    <property type="entry name" value="Beta-lactam/transpept-like"/>
</dbReference>
<evidence type="ECO:0000313" key="9">
    <source>
        <dbReference type="EMBL" id="AOJ05428.1"/>
    </source>
</evidence>
<name>A0A1B4FP38_9BURK</name>
<dbReference type="GO" id="GO:0017001">
    <property type="term" value="P:antibiotic catabolic process"/>
    <property type="evidence" value="ECO:0007669"/>
    <property type="project" value="InterPro"/>
</dbReference>
<evidence type="ECO:0000259" key="8">
    <source>
        <dbReference type="Pfam" id="PF00144"/>
    </source>
</evidence>
<evidence type="ECO:0000256" key="6">
    <source>
        <dbReference type="RuleBase" id="RU361140"/>
    </source>
</evidence>
<dbReference type="InterPro" id="IPR050491">
    <property type="entry name" value="AmpC-like"/>
</dbReference>
<dbReference type="InterPro" id="IPR001586">
    <property type="entry name" value="Beta-lactam_class-C_AS"/>
</dbReference>
<dbReference type="InterPro" id="IPR001466">
    <property type="entry name" value="Beta-lactam-related"/>
</dbReference>
<keyword evidence="5 6" id="KW-0046">Antibiotic resistance</keyword>
<dbReference type="NCBIfam" id="NF033085">
    <property type="entry name" value="bla_class_C"/>
    <property type="match status" value="1"/>
</dbReference>
<dbReference type="PROSITE" id="PS00336">
    <property type="entry name" value="BETA_LACTAMASE_C"/>
    <property type="match status" value="1"/>
</dbReference>
<evidence type="ECO:0000256" key="1">
    <source>
        <dbReference type="ARBA" id="ARBA00001526"/>
    </source>
</evidence>
<dbReference type="Pfam" id="PF00144">
    <property type="entry name" value="Beta-lactamase"/>
    <property type="match status" value="1"/>
</dbReference>
<evidence type="ECO:0000256" key="5">
    <source>
        <dbReference type="ARBA" id="ARBA00023251"/>
    </source>
</evidence>
<evidence type="ECO:0000313" key="10">
    <source>
        <dbReference type="Proteomes" id="UP000062519"/>
    </source>
</evidence>
<dbReference type="GO" id="GO:0008800">
    <property type="term" value="F:beta-lactamase activity"/>
    <property type="evidence" value="ECO:0007669"/>
    <property type="project" value="UniProtKB-UniRule"/>
</dbReference>
<dbReference type="PANTHER" id="PTHR46825:SF8">
    <property type="entry name" value="BETA-LACTAMASE-RELATED"/>
    <property type="match status" value="1"/>
</dbReference>